<dbReference type="OrthoDB" id="8841719at2"/>
<dbReference type="InterPro" id="IPR029044">
    <property type="entry name" value="Nucleotide-diphossugar_trans"/>
</dbReference>
<dbReference type="RefSeq" id="WP_090544692.1">
    <property type="nucleotide sequence ID" value="NZ_FNSR01000001.1"/>
</dbReference>
<dbReference type="CDD" id="cd00761">
    <property type="entry name" value="Glyco_tranf_GTA_type"/>
    <property type="match status" value="1"/>
</dbReference>
<protein>
    <recommendedName>
        <fullName evidence="3">Glycosyltransferase, GT2 family</fullName>
    </recommendedName>
</protein>
<reference evidence="2" key="1">
    <citation type="submission" date="2016-10" db="EMBL/GenBank/DDBJ databases">
        <authorList>
            <person name="Varghese N."/>
            <person name="Submissions S."/>
        </authorList>
    </citation>
    <scope>NUCLEOTIDE SEQUENCE [LARGE SCALE GENOMIC DNA]</scope>
    <source>
        <strain evidence="2">LMG 26416</strain>
    </source>
</reference>
<sequence length="312" mass="35176">MQSYVIVATKGRAAETATLFDYLLRQERRPDGVYVIGAEPADIDGLDTHPLRRVVPVTLLVSDTAGSTVQRNRGIEALLRDIGRTEHGPNDTSARRWFAAFFDDDFRPHETWLRNCALVLNEQPDVIGMTGQVLADGVKSRGIGEADAQRYLSGALPPLEHWASGDERRDIESGYGCNMAFVDRAVRVCRFDEALPLYGWQEDRDYTSQALKLGRFVYEPSCRGVHLGTKKGRTSGVRFGYSQIANPIFLVKKNTMERRNAYAFITRHLLSNLYHSVRADPVFDYRGRLWGNMLALVDFACGTSDPRRILKM</sequence>
<dbReference type="STRING" id="416943.SAMN05445871_2171"/>
<evidence type="ECO:0000313" key="1">
    <source>
        <dbReference type="EMBL" id="SEK78959.1"/>
    </source>
</evidence>
<dbReference type="Proteomes" id="UP000199120">
    <property type="component" value="Unassembled WGS sequence"/>
</dbReference>
<name>A0A1H7JWN0_9BURK</name>
<dbReference type="EMBL" id="FOAJ01000003">
    <property type="protein sequence ID" value="SEK78959.1"/>
    <property type="molecule type" value="Genomic_DNA"/>
</dbReference>
<accession>A0A1H7JWN0</accession>
<evidence type="ECO:0008006" key="3">
    <source>
        <dbReference type="Google" id="ProtNLM"/>
    </source>
</evidence>
<proteinExistence type="predicted"/>
<dbReference type="SUPFAM" id="SSF53448">
    <property type="entry name" value="Nucleotide-diphospho-sugar transferases"/>
    <property type="match status" value="1"/>
</dbReference>
<keyword evidence="2" id="KW-1185">Reference proteome</keyword>
<organism evidence="1 2">
    <name type="scientific">Paraburkholderia caballeronis</name>
    <dbReference type="NCBI Taxonomy" id="416943"/>
    <lineage>
        <taxon>Bacteria</taxon>
        <taxon>Pseudomonadati</taxon>
        <taxon>Pseudomonadota</taxon>
        <taxon>Betaproteobacteria</taxon>
        <taxon>Burkholderiales</taxon>
        <taxon>Burkholderiaceae</taxon>
        <taxon>Paraburkholderia</taxon>
    </lineage>
</organism>
<gene>
    <name evidence="1" type="ORF">SAMN05192542_103474</name>
</gene>
<dbReference type="Gene3D" id="3.90.550.10">
    <property type="entry name" value="Spore Coat Polysaccharide Biosynthesis Protein SpsA, Chain A"/>
    <property type="match status" value="1"/>
</dbReference>
<evidence type="ECO:0000313" key="2">
    <source>
        <dbReference type="Proteomes" id="UP000199120"/>
    </source>
</evidence>
<dbReference type="AlphaFoldDB" id="A0A1H7JWN0"/>